<dbReference type="Proteomes" id="UP000657918">
    <property type="component" value="Chromosome 8"/>
</dbReference>
<sequence length="203" mass="22583">MTGLFSRSILIERRTRFSSAIAAVTTNLFEAGKYTDVSPVLRDSCFAFFLLDGLVMGFKEKILSSDEKDQIRPGLACHSRGGKTAFALALDKAATTLNFSVLIGMDPVNGMDTRKQIPSPVLTYVPRSFDHDMAVMIMGSGLGAPKRNPSFPEDFFKECKGLASSLLLRIMGILTWLMVIRESFEYKQHTVCRNVNSTDPMRR</sequence>
<evidence type="ECO:0000313" key="1">
    <source>
        <dbReference type="EMBL" id="KAF9677633.1"/>
    </source>
</evidence>
<evidence type="ECO:0008006" key="3">
    <source>
        <dbReference type="Google" id="ProtNLM"/>
    </source>
</evidence>
<dbReference type="EMBL" id="JADGMS010000008">
    <property type="protein sequence ID" value="KAF9677633.1"/>
    <property type="molecule type" value="Genomic_DNA"/>
</dbReference>
<organism evidence="1 2">
    <name type="scientific">Salix dunnii</name>
    <dbReference type="NCBI Taxonomy" id="1413687"/>
    <lineage>
        <taxon>Eukaryota</taxon>
        <taxon>Viridiplantae</taxon>
        <taxon>Streptophyta</taxon>
        <taxon>Embryophyta</taxon>
        <taxon>Tracheophyta</taxon>
        <taxon>Spermatophyta</taxon>
        <taxon>Magnoliopsida</taxon>
        <taxon>eudicotyledons</taxon>
        <taxon>Gunneridae</taxon>
        <taxon>Pentapetalae</taxon>
        <taxon>rosids</taxon>
        <taxon>fabids</taxon>
        <taxon>Malpighiales</taxon>
        <taxon>Salicaceae</taxon>
        <taxon>Saliceae</taxon>
        <taxon>Salix</taxon>
    </lineage>
</organism>
<gene>
    <name evidence="1" type="ORF">SADUNF_Sadunf08G0127900</name>
</gene>
<dbReference type="AlphaFoldDB" id="A0A835N1L0"/>
<dbReference type="OrthoDB" id="2093222at2759"/>
<proteinExistence type="predicted"/>
<dbReference type="PANTHER" id="PTHR33428:SF2">
    <property type="entry name" value="CHLOROPHYLLASE-2"/>
    <property type="match status" value="1"/>
</dbReference>
<dbReference type="GO" id="GO:0015996">
    <property type="term" value="P:chlorophyll catabolic process"/>
    <property type="evidence" value="ECO:0007669"/>
    <property type="project" value="TreeGrafter"/>
</dbReference>
<dbReference type="PANTHER" id="PTHR33428">
    <property type="entry name" value="CHLOROPHYLLASE-2, CHLOROPLASTIC"/>
    <property type="match status" value="1"/>
</dbReference>
<protein>
    <recommendedName>
        <fullName evidence="3">Chlorophyllase</fullName>
    </recommendedName>
</protein>
<comment type="caution">
    <text evidence="1">The sequence shown here is derived from an EMBL/GenBank/DDBJ whole genome shotgun (WGS) entry which is preliminary data.</text>
</comment>
<dbReference type="InterPro" id="IPR017395">
    <property type="entry name" value="Chlorophyllase-like"/>
</dbReference>
<name>A0A835N1L0_9ROSI</name>
<evidence type="ECO:0000313" key="2">
    <source>
        <dbReference type="Proteomes" id="UP000657918"/>
    </source>
</evidence>
<keyword evidence="2" id="KW-1185">Reference proteome</keyword>
<dbReference type="Pfam" id="PF07224">
    <property type="entry name" value="Chlorophyllase"/>
    <property type="match status" value="1"/>
</dbReference>
<dbReference type="GO" id="GO:0047746">
    <property type="term" value="F:chlorophyllase activity"/>
    <property type="evidence" value="ECO:0007669"/>
    <property type="project" value="TreeGrafter"/>
</dbReference>
<accession>A0A835N1L0</accession>
<reference evidence="1 2" key="1">
    <citation type="submission" date="2020-10" db="EMBL/GenBank/DDBJ databases">
        <title>Plant Genome Project.</title>
        <authorList>
            <person name="Zhang R.-G."/>
        </authorList>
    </citation>
    <scope>NUCLEOTIDE SEQUENCE [LARGE SCALE GENOMIC DNA]</scope>
    <source>
        <strain evidence="1">FAFU-HL-1</strain>
        <tissue evidence="1">Leaf</tissue>
    </source>
</reference>